<dbReference type="SUPFAM" id="SSF161098">
    <property type="entry name" value="MetI-like"/>
    <property type="match status" value="1"/>
</dbReference>
<keyword evidence="4 5" id="KW-0472">Membrane</keyword>
<name>A0A1P8KLD4_9BACT</name>
<keyword evidence="2 5" id="KW-0812">Transmembrane</keyword>
<accession>A0A1P8KLD4</accession>
<dbReference type="OrthoDB" id="9781724at2"/>
<dbReference type="PANTHER" id="PTHR43632">
    <property type="entry name" value="PERMEASE COMPONENT OF TUNGSTATE ABC TRANSPORTER"/>
    <property type="match status" value="1"/>
</dbReference>
<comment type="similarity">
    <text evidence="5">Belongs to the binding-protein-dependent transport system permease family.</text>
</comment>
<dbReference type="NCBIfam" id="NF038017">
    <property type="entry name" value="ABC_perm1"/>
    <property type="match status" value="1"/>
</dbReference>
<dbReference type="InterPro" id="IPR000515">
    <property type="entry name" value="MetI-like"/>
</dbReference>
<dbReference type="Pfam" id="PF00528">
    <property type="entry name" value="BPD_transp_1"/>
    <property type="match status" value="1"/>
</dbReference>
<organism evidence="7 8">
    <name type="scientific">Poseidonibacter parvus</name>
    <dbReference type="NCBI Taxonomy" id="1850254"/>
    <lineage>
        <taxon>Bacteria</taxon>
        <taxon>Pseudomonadati</taxon>
        <taxon>Campylobacterota</taxon>
        <taxon>Epsilonproteobacteria</taxon>
        <taxon>Campylobacterales</taxon>
        <taxon>Arcobacteraceae</taxon>
        <taxon>Poseidonibacter</taxon>
    </lineage>
</organism>
<dbReference type="Proteomes" id="UP000186074">
    <property type="component" value="Chromosome"/>
</dbReference>
<feature type="domain" description="ABC transmembrane type-1" evidence="6">
    <location>
        <begin position="26"/>
        <end position="222"/>
    </location>
</feature>
<feature type="transmembrane region" description="Helical" evidence="5">
    <location>
        <begin position="68"/>
        <end position="85"/>
    </location>
</feature>
<feature type="transmembrane region" description="Helical" evidence="5">
    <location>
        <begin position="201"/>
        <end position="222"/>
    </location>
</feature>
<evidence type="ECO:0000313" key="7">
    <source>
        <dbReference type="EMBL" id="APW65367.1"/>
    </source>
</evidence>
<feature type="transmembrane region" description="Helical" evidence="5">
    <location>
        <begin position="163"/>
        <end position="181"/>
    </location>
</feature>
<feature type="transmembrane region" description="Helical" evidence="5">
    <location>
        <begin position="35"/>
        <end position="56"/>
    </location>
</feature>
<dbReference type="CDD" id="cd06261">
    <property type="entry name" value="TM_PBP2"/>
    <property type="match status" value="1"/>
</dbReference>
<evidence type="ECO:0000256" key="1">
    <source>
        <dbReference type="ARBA" id="ARBA00004651"/>
    </source>
</evidence>
<keyword evidence="5" id="KW-0813">Transport</keyword>
<keyword evidence="3 5" id="KW-1133">Transmembrane helix</keyword>
<dbReference type="InterPro" id="IPR035906">
    <property type="entry name" value="MetI-like_sf"/>
</dbReference>
<dbReference type="KEGG" id="alp:LPB137_05660"/>
<gene>
    <name evidence="7" type="ORF">LPB137_05660</name>
</gene>
<reference evidence="7 8" key="1">
    <citation type="submission" date="2017-01" db="EMBL/GenBank/DDBJ databases">
        <title>Genome sequencing of Arcobacter sp. LPB0137.</title>
        <authorList>
            <person name="Lee G.-W."/>
            <person name="Yi H."/>
        </authorList>
    </citation>
    <scope>NUCLEOTIDE SEQUENCE [LARGE SCALE GENOMIC DNA]</scope>
    <source>
        <strain evidence="7 8">LPB0137</strain>
    </source>
</reference>
<evidence type="ECO:0000256" key="5">
    <source>
        <dbReference type="RuleBase" id="RU363032"/>
    </source>
</evidence>
<dbReference type="GO" id="GO:0055085">
    <property type="term" value="P:transmembrane transport"/>
    <property type="evidence" value="ECO:0007669"/>
    <property type="project" value="InterPro"/>
</dbReference>
<dbReference type="EMBL" id="CP019070">
    <property type="protein sequence ID" value="APW65367.1"/>
    <property type="molecule type" value="Genomic_DNA"/>
</dbReference>
<feature type="transmembrane region" description="Helical" evidence="5">
    <location>
        <begin position="97"/>
        <end position="120"/>
    </location>
</feature>
<dbReference type="PANTHER" id="PTHR43632:SF1">
    <property type="entry name" value="PERMEASE COMPONENT OF TUNGSTATE ABC TRANSPORTER"/>
    <property type="match status" value="1"/>
</dbReference>
<proteinExistence type="inferred from homology"/>
<sequence length="231" mass="24641">MNLFTDGFNEAIDLLVSGNESVYSAITTTITVSSWSLLISLAIGLPLGFALGYYNFFGKAVIRTIVDTLLALPTVVIGLIAYTMLSQAGPFGEYNLLFSQQAIIIGQIVLGLPIIIALTATQVESVDKRLYTSLKGMGASSYQILVATLVEARFGLMTAAMTAYGRIITEIGISMMVGGNIKYHTRTVTTAIALETGKGEFVTGIALGLVLFAVALIVNIALSSLKRKWTQ</sequence>
<dbReference type="PROSITE" id="PS50928">
    <property type="entry name" value="ABC_TM1"/>
    <property type="match status" value="1"/>
</dbReference>
<dbReference type="Gene3D" id="1.10.3720.10">
    <property type="entry name" value="MetI-like"/>
    <property type="match status" value="1"/>
</dbReference>
<keyword evidence="8" id="KW-1185">Reference proteome</keyword>
<evidence type="ECO:0000259" key="6">
    <source>
        <dbReference type="PROSITE" id="PS50928"/>
    </source>
</evidence>
<evidence type="ECO:0000256" key="4">
    <source>
        <dbReference type="ARBA" id="ARBA00023136"/>
    </source>
</evidence>
<dbReference type="STRING" id="1850254.LPB137_05660"/>
<dbReference type="RefSeq" id="WP_076085561.1">
    <property type="nucleotide sequence ID" value="NZ_CP019070.1"/>
</dbReference>
<evidence type="ECO:0000256" key="2">
    <source>
        <dbReference type="ARBA" id="ARBA00022692"/>
    </source>
</evidence>
<comment type="subcellular location">
    <subcellularLocation>
        <location evidence="1 5">Cell membrane</location>
        <topology evidence="1 5">Multi-pass membrane protein</topology>
    </subcellularLocation>
</comment>
<dbReference type="AlphaFoldDB" id="A0A1P8KLD4"/>
<evidence type="ECO:0000313" key="8">
    <source>
        <dbReference type="Proteomes" id="UP000186074"/>
    </source>
</evidence>
<protein>
    <submittedName>
        <fullName evidence="7">ABC transporter permease</fullName>
    </submittedName>
</protein>
<dbReference type="GO" id="GO:0005886">
    <property type="term" value="C:plasma membrane"/>
    <property type="evidence" value="ECO:0007669"/>
    <property type="project" value="UniProtKB-SubCell"/>
</dbReference>
<evidence type="ECO:0000256" key="3">
    <source>
        <dbReference type="ARBA" id="ARBA00022989"/>
    </source>
</evidence>
<dbReference type="InterPro" id="IPR049783">
    <property type="entry name" value="ABC_perm_TupB-like"/>
</dbReference>